<keyword evidence="2" id="KW-0067">ATP-binding</keyword>
<dbReference type="Pfam" id="PF00501">
    <property type="entry name" value="AMP-binding"/>
    <property type="match status" value="1"/>
</dbReference>
<accession>A0A2S5KQM6</accession>
<dbReference type="Pfam" id="PF23562">
    <property type="entry name" value="AMP-binding_C_3"/>
    <property type="match status" value="1"/>
</dbReference>
<organism evidence="4 5">
    <name type="scientific">Proteobacteria bacterium 228</name>
    <dbReference type="NCBI Taxonomy" id="2083153"/>
    <lineage>
        <taxon>Bacteria</taxon>
        <taxon>Pseudomonadati</taxon>
        <taxon>Pseudomonadota</taxon>
    </lineage>
</organism>
<dbReference type="OrthoDB" id="5287404at2"/>
<dbReference type="InterPro" id="IPR042099">
    <property type="entry name" value="ANL_N_sf"/>
</dbReference>
<dbReference type="CDD" id="cd05907">
    <property type="entry name" value="VL_LC_FACS_like"/>
    <property type="match status" value="1"/>
</dbReference>
<dbReference type="GO" id="GO:0005524">
    <property type="term" value="F:ATP binding"/>
    <property type="evidence" value="ECO:0007669"/>
    <property type="project" value="UniProtKB-KW"/>
</dbReference>
<feature type="domain" description="AMP-dependent synthetase/ligase" evidence="3">
    <location>
        <begin position="36"/>
        <end position="428"/>
    </location>
</feature>
<sequence length="602" mass="67531">MHTKNVIYFSQADTIPALFMERVKRNQAEGIAYWIHQPSTRQWHSLSWQAVHDAAARWQQAFLREGLQPGDRVAIMLKNSLDWVLFDLAALGLGLVTVPLYVNDRPGNVAHILRETNTRLLLLSTASQWQQLQDMQLDAPDLKRVLSQQPNEHSDVMALEDWLGTEDDTSSSVSYQNRQTDTDALATIVYTSGTSGLAKGVKLSHRNILSDASAVLEIIDAYEEDKFLSVLPLSHMLERTAGYYIPMMIGASVAHARGIETLAHDLKQVCPTVLIAVPRLFERFYRKVADSLNQQPRKRWLFNLAIKAGWRQFMYQQGEKRWHPLCLLAPVLVPKVNQAVMQAFGGKLRLAVSGGAALANELAEVFCSLGLDLLQGYGLTECSPVVAVNHLDTNHPHSVGKPLPHLQIRFGDNQELLIKGDSVMLGYWKHDDASAAIFDEDGWLRTGDLARLDHKGRLHIMGRAKDIMVLSNGENIAPSDLEQSMALDPVVEQVMVYGDGKAFVTALIVVNTDHWKTLCKDEGWDASLINNPTQEMRSKLARRLNSHLHAVPGFAKVKQVILTDVMWSVDNQCLTPTLKLRREQIIARFEPQLNQLYRALLG</sequence>
<keyword evidence="1" id="KW-0547">Nucleotide-binding</keyword>
<evidence type="ECO:0000313" key="5">
    <source>
        <dbReference type="Proteomes" id="UP000238196"/>
    </source>
</evidence>
<dbReference type="Gene3D" id="3.40.50.12780">
    <property type="entry name" value="N-terminal domain of ligase-like"/>
    <property type="match status" value="1"/>
</dbReference>
<dbReference type="SUPFAM" id="SSF56801">
    <property type="entry name" value="Acetyl-CoA synthetase-like"/>
    <property type="match status" value="1"/>
</dbReference>
<evidence type="ECO:0000256" key="2">
    <source>
        <dbReference type="ARBA" id="ARBA00022840"/>
    </source>
</evidence>
<dbReference type="Proteomes" id="UP000238196">
    <property type="component" value="Unassembled WGS sequence"/>
</dbReference>
<evidence type="ECO:0000313" key="4">
    <source>
        <dbReference type="EMBL" id="PPC77154.1"/>
    </source>
</evidence>
<protein>
    <submittedName>
        <fullName evidence="4">Long-chain fatty acid--CoA ligase</fullName>
    </submittedName>
</protein>
<dbReference type="GO" id="GO:0004467">
    <property type="term" value="F:long-chain fatty acid-CoA ligase activity"/>
    <property type="evidence" value="ECO:0007669"/>
    <property type="project" value="TreeGrafter"/>
</dbReference>
<dbReference type="InterPro" id="IPR020845">
    <property type="entry name" value="AMP-binding_CS"/>
</dbReference>
<dbReference type="PROSITE" id="PS00455">
    <property type="entry name" value="AMP_BINDING"/>
    <property type="match status" value="1"/>
</dbReference>
<comment type="caution">
    <text evidence="4">The sequence shown here is derived from an EMBL/GenBank/DDBJ whole genome shotgun (WGS) entry which is preliminary data.</text>
</comment>
<dbReference type="EMBL" id="PRLP01000035">
    <property type="protein sequence ID" value="PPC77154.1"/>
    <property type="molecule type" value="Genomic_DNA"/>
</dbReference>
<dbReference type="PANTHER" id="PTHR43272:SF33">
    <property type="entry name" value="AMP-BINDING DOMAIN-CONTAINING PROTEIN-RELATED"/>
    <property type="match status" value="1"/>
</dbReference>
<dbReference type="AlphaFoldDB" id="A0A2S5KQM6"/>
<dbReference type="GO" id="GO:0016020">
    <property type="term" value="C:membrane"/>
    <property type="evidence" value="ECO:0007669"/>
    <property type="project" value="TreeGrafter"/>
</dbReference>
<name>A0A2S5KQM6_9PROT</name>
<dbReference type="PANTHER" id="PTHR43272">
    <property type="entry name" value="LONG-CHAIN-FATTY-ACID--COA LIGASE"/>
    <property type="match status" value="1"/>
</dbReference>
<reference evidence="4 5" key="1">
    <citation type="submission" date="2018-02" db="EMBL/GenBank/DDBJ databases">
        <title>novel marine gammaproteobacteria from coastal saline agro ecosystem.</title>
        <authorList>
            <person name="Krishnan R."/>
            <person name="Ramesh Kumar N."/>
        </authorList>
    </citation>
    <scope>NUCLEOTIDE SEQUENCE [LARGE SCALE GENOMIC DNA]</scope>
    <source>
        <strain evidence="4 5">228</strain>
    </source>
</reference>
<evidence type="ECO:0000256" key="1">
    <source>
        <dbReference type="ARBA" id="ARBA00022741"/>
    </source>
</evidence>
<gene>
    <name evidence="4" type="ORF">C4K68_12135</name>
</gene>
<keyword evidence="4" id="KW-0436">Ligase</keyword>
<evidence type="ECO:0000259" key="3">
    <source>
        <dbReference type="Pfam" id="PF00501"/>
    </source>
</evidence>
<proteinExistence type="predicted"/>
<dbReference type="InterPro" id="IPR000873">
    <property type="entry name" value="AMP-dep_synth/lig_dom"/>
</dbReference>